<keyword evidence="7" id="KW-0249">Electron transport</keyword>
<comment type="cofactor">
    <cofactor evidence="7">
        <name>FMN</name>
        <dbReference type="ChEBI" id="CHEBI:58210"/>
    </cofactor>
    <text evidence="7">Binds 1 FMN per subunit.</text>
</comment>
<accession>A0ABV3R4Q5</accession>
<feature type="transmembrane region" description="Helical" evidence="7">
    <location>
        <begin position="92"/>
        <end position="109"/>
    </location>
</feature>
<comment type="similarity">
    <text evidence="7">Belongs to the MsrQ family.</text>
</comment>
<keyword evidence="7" id="KW-0288">FMN</keyword>
<feature type="transmembrane region" description="Helical" evidence="7">
    <location>
        <begin position="213"/>
        <end position="234"/>
    </location>
</feature>
<evidence type="ECO:0000256" key="2">
    <source>
        <dbReference type="ARBA" id="ARBA00022448"/>
    </source>
</evidence>
<evidence type="ECO:0000256" key="3">
    <source>
        <dbReference type="ARBA" id="ARBA00022692"/>
    </source>
</evidence>
<feature type="transmembrane region" description="Helical" evidence="7">
    <location>
        <begin position="254"/>
        <end position="275"/>
    </location>
</feature>
<feature type="transmembrane region" description="Helical" evidence="7">
    <location>
        <begin position="124"/>
        <end position="145"/>
    </location>
</feature>
<gene>
    <name evidence="7" type="primary">msrQ</name>
    <name evidence="9" type="ORF">ABUE31_20150</name>
</gene>
<feature type="transmembrane region" description="Helical" evidence="7">
    <location>
        <begin position="183"/>
        <end position="201"/>
    </location>
</feature>
<name>A0ABV3R4Q5_9HYPH</name>
<organism evidence="9 10">
    <name type="scientific">Mesorhizobium marinum</name>
    <dbReference type="NCBI Taxonomy" id="3228790"/>
    <lineage>
        <taxon>Bacteria</taxon>
        <taxon>Pseudomonadati</taxon>
        <taxon>Pseudomonadota</taxon>
        <taxon>Alphaproteobacteria</taxon>
        <taxon>Hyphomicrobiales</taxon>
        <taxon>Phyllobacteriaceae</taxon>
        <taxon>Mesorhizobium</taxon>
    </lineage>
</organism>
<evidence type="ECO:0000256" key="4">
    <source>
        <dbReference type="ARBA" id="ARBA00022989"/>
    </source>
</evidence>
<dbReference type="Proteomes" id="UP001556196">
    <property type="component" value="Unassembled WGS sequence"/>
</dbReference>
<dbReference type="RefSeq" id="WP_367725530.1">
    <property type="nucleotide sequence ID" value="NZ_JBFOCI010000007.1"/>
</dbReference>
<comment type="caution">
    <text evidence="9">The sequence shown here is derived from an EMBL/GenBank/DDBJ whole genome shotgun (WGS) entry which is preliminary data.</text>
</comment>
<keyword evidence="7" id="KW-0349">Heme</keyword>
<dbReference type="PANTHER" id="PTHR36964">
    <property type="entry name" value="PROTEIN-METHIONINE-SULFOXIDE REDUCTASE HEME-BINDING SUBUNIT MSRQ"/>
    <property type="match status" value="1"/>
</dbReference>
<comment type="subunit">
    <text evidence="7">Heterodimer of a catalytic subunit (MsrP) and a heme-binding subunit (MsrQ).</text>
</comment>
<keyword evidence="5 7" id="KW-0408">Iron</keyword>
<feature type="domain" description="Ferric oxidoreductase" evidence="8">
    <location>
        <begin position="59"/>
        <end position="171"/>
    </location>
</feature>
<evidence type="ECO:0000313" key="10">
    <source>
        <dbReference type="Proteomes" id="UP001556196"/>
    </source>
</evidence>
<keyword evidence="10" id="KW-1185">Reference proteome</keyword>
<proteinExistence type="inferred from homology"/>
<comment type="cofactor">
    <cofactor evidence="7">
        <name>heme b</name>
        <dbReference type="ChEBI" id="CHEBI:60344"/>
    </cofactor>
    <text evidence="7">Binds 1 heme b (iron(II)-protoporphyrin IX) group per subunit.</text>
</comment>
<dbReference type="Pfam" id="PF01794">
    <property type="entry name" value="Ferric_reduct"/>
    <property type="match status" value="1"/>
</dbReference>
<dbReference type="InterPro" id="IPR022837">
    <property type="entry name" value="MsrQ-like"/>
</dbReference>
<evidence type="ECO:0000259" key="8">
    <source>
        <dbReference type="Pfam" id="PF01794"/>
    </source>
</evidence>
<evidence type="ECO:0000256" key="7">
    <source>
        <dbReference type="HAMAP-Rule" id="MF_01207"/>
    </source>
</evidence>
<evidence type="ECO:0000256" key="5">
    <source>
        <dbReference type="ARBA" id="ARBA00023004"/>
    </source>
</evidence>
<keyword evidence="3 7" id="KW-0812">Transmembrane</keyword>
<protein>
    <recommendedName>
        <fullName evidence="7">Protein-methionine-sulfoxide reductase heme-binding subunit MsrQ</fullName>
    </recommendedName>
    <alternativeName>
        <fullName evidence="7">Flavocytochrome MsrQ</fullName>
    </alternativeName>
</protein>
<dbReference type="InterPro" id="IPR013130">
    <property type="entry name" value="Fe3_Rdtase_TM_dom"/>
</dbReference>
<dbReference type="HAMAP" id="MF_01207">
    <property type="entry name" value="MsrQ"/>
    <property type="match status" value="1"/>
</dbReference>
<keyword evidence="6 7" id="KW-0472">Membrane</keyword>
<keyword evidence="7" id="KW-1003">Cell membrane</keyword>
<comment type="function">
    <text evidence="7">Part of the MsrPQ system that repairs oxidized periplasmic proteins containing methionine sulfoxide residues (Met-O), using respiratory chain electrons. Thus protects these proteins from oxidative-stress damage caused by reactive species of oxygen and chlorine generated by the host defense mechanisms. MsrPQ is essential for the maintenance of envelope integrity under bleach stress, rescuing a wide series of structurally unrelated periplasmic proteins from methionine oxidation. MsrQ provides electrons for reduction to the reductase catalytic subunit MsrP, using the quinone pool of the respiratory chain.</text>
</comment>
<keyword evidence="7" id="KW-0285">Flavoprotein</keyword>
<dbReference type="EMBL" id="JBFOCI010000007">
    <property type="protein sequence ID" value="MEW9808309.1"/>
    <property type="molecule type" value="Genomic_DNA"/>
</dbReference>
<keyword evidence="4 7" id="KW-1133">Transmembrane helix</keyword>
<comment type="subcellular location">
    <subcellularLocation>
        <location evidence="7">Cell membrane</location>
        <topology evidence="7">Multi-pass membrane protein</topology>
    </subcellularLocation>
    <subcellularLocation>
        <location evidence="1">Membrane</location>
        <topology evidence="1">Multi-pass membrane protein</topology>
    </subcellularLocation>
</comment>
<evidence type="ECO:0000256" key="6">
    <source>
        <dbReference type="ARBA" id="ARBA00023136"/>
    </source>
</evidence>
<dbReference type="PANTHER" id="PTHR36964:SF1">
    <property type="entry name" value="PROTEIN-METHIONINE-SULFOXIDE REDUCTASE HEME-BINDING SUBUNIT MSRQ"/>
    <property type="match status" value="1"/>
</dbReference>
<evidence type="ECO:0000256" key="1">
    <source>
        <dbReference type="ARBA" id="ARBA00004141"/>
    </source>
</evidence>
<feature type="transmembrane region" description="Helical" evidence="7">
    <location>
        <begin position="157"/>
        <end position="177"/>
    </location>
</feature>
<sequence>MSPWTDRSGKFSPLKAAVLAAACLPALMLAWSAFSGTLAASAPVGPLGPRPITEAIHETGEWAIRFLWLSLAVTPLRRIADWPKLILVRRMLGVTALAYALAHFALYAVDLKLDVARIASEIALRFYLTIGFVALVALIALGSTSTDAAIKRLGRNWVRLHKIVYAIGLLAALHFFIQSKADVYQPTLMAGLFLLMMLYRLAHWRGFAINSPLVLAAIAVLAALCTVAVEYAWYALATGVPPGRVLAANLQFSYSIRPAWWVLAVGAGMAVVAGVRRSGGRREPSRGARASRVPAQ</sequence>
<reference evidence="9 10" key="1">
    <citation type="submission" date="2024-06" db="EMBL/GenBank/DDBJ databases">
        <authorList>
            <person name="Tuo L."/>
        </authorList>
    </citation>
    <scope>NUCLEOTIDE SEQUENCE [LARGE SCALE GENOMIC DNA]</scope>
    <source>
        <strain evidence="9 10">ZMM04-5</strain>
    </source>
</reference>
<keyword evidence="7" id="KW-0479">Metal-binding</keyword>
<keyword evidence="2 7" id="KW-0813">Transport</keyword>
<evidence type="ECO:0000313" key="9">
    <source>
        <dbReference type="EMBL" id="MEW9808309.1"/>
    </source>
</evidence>